<keyword evidence="8" id="KW-1185">Reference proteome</keyword>
<evidence type="ECO:0000313" key="8">
    <source>
        <dbReference type="Proteomes" id="UP000749646"/>
    </source>
</evidence>
<dbReference type="InterPro" id="IPR038213">
    <property type="entry name" value="IFI6/IFI27-like_sf"/>
</dbReference>
<comment type="caution">
    <text evidence="7">The sequence shown here is derived from an EMBL/GenBank/DDBJ whole genome shotgun (WGS) entry which is preliminary data.</text>
</comment>
<organism evidence="7 8">
    <name type="scientific">Modicella reniformis</name>
    <dbReference type="NCBI Taxonomy" id="1440133"/>
    <lineage>
        <taxon>Eukaryota</taxon>
        <taxon>Fungi</taxon>
        <taxon>Fungi incertae sedis</taxon>
        <taxon>Mucoromycota</taxon>
        <taxon>Mortierellomycotina</taxon>
        <taxon>Mortierellomycetes</taxon>
        <taxon>Mortierellales</taxon>
        <taxon>Mortierellaceae</taxon>
        <taxon>Modicella</taxon>
    </lineage>
</organism>
<proteinExistence type="inferred from homology"/>
<reference evidence="7" key="1">
    <citation type="journal article" date="2020" name="Fungal Divers.">
        <title>Resolving the Mortierellaceae phylogeny through synthesis of multi-gene phylogenetics and phylogenomics.</title>
        <authorList>
            <person name="Vandepol N."/>
            <person name="Liber J."/>
            <person name="Desiro A."/>
            <person name="Na H."/>
            <person name="Kennedy M."/>
            <person name="Barry K."/>
            <person name="Grigoriev I.V."/>
            <person name="Miller A.N."/>
            <person name="O'Donnell K."/>
            <person name="Stajich J.E."/>
            <person name="Bonito G."/>
        </authorList>
    </citation>
    <scope>NUCLEOTIDE SEQUENCE</scope>
    <source>
        <strain evidence="7">MES-2147</strain>
    </source>
</reference>
<sequence length="92" mass="7960">MGLLTLALALAGGAVAAPIAITGIIALVGFGAAGVAVGTPAAALMASYGGAVGAGSACAVLQSIGAAGLGTAGTAAAGTIGGAISGAIALLI</sequence>
<comment type="similarity">
    <text evidence="2">Belongs to the IFI6/IFI27 family.</text>
</comment>
<gene>
    <name evidence="7" type="ORF">BGZ65_004318</name>
</gene>
<dbReference type="Pfam" id="PF06140">
    <property type="entry name" value="Ifi-6-16"/>
    <property type="match status" value="1"/>
</dbReference>
<comment type="subcellular location">
    <subcellularLocation>
        <location evidence="1">Membrane</location>
        <topology evidence="1">Multi-pass membrane protein</topology>
    </subcellularLocation>
</comment>
<evidence type="ECO:0000256" key="1">
    <source>
        <dbReference type="ARBA" id="ARBA00004141"/>
    </source>
</evidence>
<keyword evidence="3" id="KW-0812">Transmembrane</keyword>
<name>A0A9P6MHH9_9FUNG</name>
<accession>A0A9P6MHH9</accession>
<evidence type="ECO:0000256" key="5">
    <source>
        <dbReference type="ARBA" id="ARBA00023136"/>
    </source>
</evidence>
<evidence type="ECO:0000256" key="2">
    <source>
        <dbReference type="ARBA" id="ARBA00007262"/>
    </source>
</evidence>
<dbReference type="GO" id="GO:0016020">
    <property type="term" value="C:membrane"/>
    <property type="evidence" value="ECO:0007669"/>
    <property type="project" value="UniProtKB-SubCell"/>
</dbReference>
<evidence type="ECO:0000256" key="3">
    <source>
        <dbReference type="ARBA" id="ARBA00022692"/>
    </source>
</evidence>
<evidence type="ECO:0000313" key="7">
    <source>
        <dbReference type="EMBL" id="KAG0000492.1"/>
    </source>
</evidence>
<dbReference type="AlphaFoldDB" id="A0A9P6MHH9"/>
<dbReference type="Proteomes" id="UP000749646">
    <property type="component" value="Unassembled WGS sequence"/>
</dbReference>
<keyword evidence="4" id="KW-1133">Transmembrane helix</keyword>
<evidence type="ECO:0008006" key="9">
    <source>
        <dbReference type="Google" id="ProtNLM"/>
    </source>
</evidence>
<feature type="signal peptide" evidence="6">
    <location>
        <begin position="1"/>
        <end position="16"/>
    </location>
</feature>
<feature type="chain" id="PRO_5040190593" description="Interferon alpha-inducible protein 27-like protein 2A" evidence="6">
    <location>
        <begin position="17"/>
        <end position="92"/>
    </location>
</feature>
<dbReference type="InterPro" id="IPR009311">
    <property type="entry name" value="IFI6/IFI27-like"/>
</dbReference>
<dbReference type="Gene3D" id="6.10.110.10">
    <property type="match status" value="1"/>
</dbReference>
<keyword evidence="6" id="KW-0732">Signal</keyword>
<protein>
    <recommendedName>
        <fullName evidence="9">Interferon alpha-inducible protein 27-like protein 2A</fullName>
    </recommendedName>
</protein>
<keyword evidence="5" id="KW-0472">Membrane</keyword>
<evidence type="ECO:0000256" key="6">
    <source>
        <dbReference type="SAM" id="SignalP"/>
    </source>
</evidence>
<dbReference type="EMBL" id="JAAAHW010000625">
    <property type="protein sequence ID" value="KAG0000492.1"/>
    <property type="molecule type" value="Genomic_DNA"/>
</dbReference>
<evidence type="ECO:0000256" key="4">
    <source>
        <dbReference type="ARBA" id="ARBA00022989"/>
    </source>
</evidence>